<dbReference type="PANTHER" id="PTHR12336:SF0">
    <property type="entry name" value="ADULT CUTICLE PROTEIN 1-RELATED"/>
    <property type="match status" value="1"/>
</dbReference>
<evidence type="ECO:0000256" key="1">
    <source>
        <dbReference type="SAM" id="SignalP"/>
    </source>
</evidence>
<dbReference type="EnsemblMetazoa" id="ACOM029961-RA">
    <property type="protein sequence ID" value="ACOM029961-PA.1"/>
    <property type="gene ID" value="ACOM029961"/>
</dbReference>
<dbReference type="Proteomes" id="UP000075882">
    <property type="component" value="Unassembled WGS sequence"/>
</dbReference>
<dbReference type="VEuPathDB" id="VectorBase:ACON2_032446"/>
<feature type="chain" id="PRO_5036461337" evidence="1">
    <location>
        <begin position="19"/>
        <end position="525"/>
    </location>
</feature>
<sequence length="525" mass="54932">MKGFIIIAVLALAAVSQGSYLPAVQSVLPYAYSSGLHGVGAYDGLGQYSSLSGLGYSSVLNHGLSYPYSAALPYSVYNNGLYGGYYGAKYAPTVVQANVNTLKTVSPLGLYGGYGVEHGYGLGHGYGYGYNNYLPVQGIIAIAVLALATVSQGSYLPAVQSVLPYAYSSGLHGLGAYDGLGHYSSLGGLGYSSVLDHGLSYPYSAALPYSVYNNGLYGGYYGAKYAPTVVQANVNTLKTVSPLGLYGGYYGAKYAPTVVQANVNTLKTVSPLGLYGGYYGAKYAPTVVQANVNTLKTVSPLGLYGGYGVEHGYGLGHGYGYGYNNYLPVQGHAAKYVAANPGAVHDLNSRDILSSPLTLTGGNITVTFSCNHGCGVVAASEASYLPYDDVLSYQHGYGYGLPVSKVVYGSSYGLPAAVDKYSYPSSLYGSYPAVKKVVEYPSVAPVLATKVVDNSYDLGYNKLCLSSGYGLGYNKLVSGYGLGYNKLVAPVVATKVVDNGLWNYGGYGLGYNKYLSTAPVAKYVF</sequence>
<protein>
    <submittedName>
        <fullName evidence="2">Uncharacterized protein</fullName>
    </submittedName>
</protein>
<feature type="signal peptide" evidence="1">
    <location>
        <begin position="1"/>
        <end position="18"/>
    </location>
</feature>
<dbReference type="InterPro" id="IPR031874">
    <property type="entry name" value="Cuticle_Acp1"/>
</dbReference>
<organism evidence="2">
    <name type="scientific">Anopheles coluzzii</name>
    <name type="common">African malaria mosquito</name>
    <dbReference type="NCBI Taxonomy" id="1518534"/>
    <lineage>
        <taxon>Eukaryota</taxon>
        <taxon>Metazoa</taxon>
        <taxon>Ecdysozoa</taxon>
        <taxon>Arthropoda</taxon>
        <taxon>Hexapoda</taxon>
        <taxon>Insecta</taxon>
        <taxon>Pterygota</taxon>
        <taxon>Neoptera</taxon>
        <taxon>Endopterygota</taxon>
        <taxon>Diptera</taxon>
        <taxon>Nematocera</taxon>
        <taxon>Culicoidea</taxon>
        <taxon>Culicidae</taxon>
        <taxon>Anophelinae</taxon>
        <taxon>Anopheles</taxon>
    </lineage>
</organism>
<reference evidence="2" key="1">
    <citation type="submission" date="2022-08" db="UniProtKB">
        <authorList>
            <consortium name="EnsemblMetazoa"/>
        </authorList>
    </citation>
    <scope>IDENTIFICATION</scope>
</reference>
<evidence type="ECO:0000313" key="2">
    <source>
        <dbReference type="EnsemblMetazoa" id="ACOM029961-PA.1"/>
    </source>
</evidence>
<accession>A0A8W7PE92</accession>
<proteinExistence type="predicted"/>
<name>A0A8W7PE92_ANOCL</name>
<dbReference type="PANTHER" id="PTHR12336">
    <property type="entry name" value="ADULT CUTICLE PROTEIN 1-RELATED"/>
    <property type="match status" value="1"/>
</dbReference>
<dbReference type="AlphaFoldDB" id="A0A8W7PE92"/>
<keyword evidence="1" id="KW-0732">Signal</keyword>